<keyword evidence="1" id="KW-0378">Hydrolase</keyword>
<dbReference type="Pfam" id="PF01979">
    <property type="entry name" value="Amidohydro_1"/>
    <property type="match status" value="1"/>
</dbReference>
<feature type="domain" description="Amidohydrolase-related" evidence="2">
    <location>
        <begin position="83"/>
        <end position="439"/>
    </location>
</feature>
<evidence type="ECO:0000259" key="2">
    <source>
        <dbReference type="Pfam" id="PF01979"/>
    </source>
</evidence>
<dbReference type="Gene3D" id="2.30.40.10">
    <property type="entry name" value="Urease, subunit C, domain 1"/>
    <property type="match status" value="1"/>
</dbReference>
<dbReference type="PANTHER" id="PTHR43794:SF11">
    <property type="entry name" value="AMIDOHYDROLASE-RELATED DOMAIN-CONTAINING PROTEIN"/>
    <property type="match status" value="1"/>
</dbReference>
<accession>A0ABV1KE43</accession>
<reference evidence="3 4" key="1">
    <citation type="submission" date="2024-03" db="EMBL/GenBank/DDBJ databases">
        <title>Draft genome sequence of Pseudonocardia nematodicida JCM 31783.</title>
        <authorList>
            <person name="Butdee W."/>
            <person name="Duangmal K."/>
        </authorList>
    </citation>
    <scope>NUCLEOTIDE SEQUENCE [LARGE SCALE GENOMIC DNA]</scope>
    <source>
        <strain evidence="3 4">JCM 31783</strain>
    </source>
</reference>
<dbReference type="SUPFAM" id="SSF51556">
    <property type="entry name" value="Metallo-dependent hydrolases"/>
    <property type="match status" value="1"/>
</dbReference>
<dbReference type="EMBL" id="JBEDNQ010000008">
    <property type="protein sequence ID" value="MEQ3552732.1"/>
    <property type="molecule type" value="Genomic_DNA"/>
</dbReference>
<keyword evidence="4" id="KW-1185">Reference proteome</keyword>
<dbReference type="InterPro" id="IPR032466">
    <property type="entry name" value="Metal_Hydrolase"/>
</dbReference>
<dbReference type="InterPro" id="IPR011059">
    <property type="entry name" value="Metal-dep_hydrolase_composite"/>
</dbReference>
<evidence type="ECO:0000313" key="3">
    <source>
        <dbReference type="EMBL" id="MEQ3552732.1"/>
    </source>
</evidence>
<evidence type="ECO:0000313" key="4">
    <source>
        <dbReference type="Proteomes" id="UP001494902"/>
    </source>
</evidence>
<sequence length="477" mass="49470">MVAAAAGLGLAGGHAVGGSAPRASTGPRGTVLITGATVLTCAPVDDVRPDTDVLVRDGVIAGVGHSLPRPADVEVIDGGGALLMPGMVDTHRHAWQLPLAGLGANWDFDTFTEVTQGRAVPAYTAEDFRRAALASHLDALDAGVTTVLDYNHGLVTPDHAEASLRAARESGARVRFAWGHAAQVGNDPQRSWATDGDVLQVARDASLVGGLVSLQLALDASGEPGFPEEAAWRYAADNDLGVTAHTGLYGRGADALVDELRERGLLRPGLNFVHAAEFRPDTYEAIAASGGVISVATESECTFGQGRPATSRAEAAGVTFGLGSDTVTYQSGDILSAMRTTLDLDRFVANDDARAADAELPRHRPVDRMLLAGTLGGARSLGLAESIGSIEVGKRADLVLLRSSSPSFGIATANYPQAAAVLHAGRGDVDTVLVDGTVVKRDGTLVADTGPVLAELTDTRDRLATEIDLPRWRYGAA</sequence>
<dbReference type="SUPFAM" id="SSF51338">
    <property type="entry name" value="Composite domain of metallo-dependent hydrolases"/>
    <property type="match status" value="1"/>
</dbReference>
<name>A0ABV1KE43_9PSEU</name>
<dbReference type="Gene3D" id="3.20.20.140">
    <property type="entry name" value="Metal-dependent hydrolases"/>
    <property type="match status" value="1"/>
</dbReference>
<evidence type="ECO:0000256" key="1">
    <source>
        <dbReference type="ARBA" id="ARBA00022801"/>
    </source>
</evidence>
<dbReference type="InterPro" id="IPR006680">
    <property type="entry name" value="Amidohydro-rel"/>
</dbReference>
<comment type="caution">
    <text evidence="3">The sequence shown here is derived from an EMBL/GenBank/DDBJ whole genome shotgun (WGS) entry which is preliminary data.</text>
</comment>
<dbReference type="PANTHER" id="PTHR43794">
    <property type="entry name" value="AMINOHYDROLASE SSNA-RELATED"/>
    <property type="match status" value="1"/>
</dbReference>
<protein>
    <submittedName>
        <fullName evidence="3">Amidohydrolase family protein</fullName>
    </submittedName>
</protein>
<dbReference type="InterPro" id="IPR050287">
    <property type="entry name" value="MTA/SAH_deaminase"/>
</dbReference>
<proteinExistence type="predicted"/>
<dbReference type="RefSeq" id="WP_349299802.1">
    <property type="nucleotide sequence ID" value="NZ_JBEDNQ010000008.1"/>
</dbReference>
<dbReference type="Proteomes" id="UP001494902">
    <property type="component" value="Unassembled WGS sequence"/>
</dbReference>
<organism evidence="3 4">
    <name type="scientific">Pseudonocardia nematodicida</name>
    <dbReference type="NCBI Taxonomy" id="1206997"/>
    <lineage>
        <taxon>Bacteria</taxon>
        <taxon>Bacillati</taxon>
        <taxon>Actinomycetota</taxon>
        <taxon>Actinomycetes</taxon>
        <taxon>Pseudonocardiales</taxon>
        <taxon>Pseudonocardiaceae</taxon>
        <taxon>Pseudonocardia</taxon>
    </lineage>
</organism>
<gene>
    <name evidence="3" type="ORF">WIS52_19870</name>
</gene>